<name>A0A172ZCU4_9BACL</name>
<evidence type="ECO:0000256" key="1">
    <source>
        <dbReference type="SAM" id="Phobius"/>
    </source>
</evidence>
<feature type="transmembrane region" description="Helical" evidence="1">
    <location>
        <begin position="71"/>
        <end position="91"/>
    </location>
</feature>
<dbReference type="EMBL" id="CP013023">
    <property type="protein sequence ID" value="ANF94980.1"/>
    <property type="molecule type" value="Genomic_DNA"/>
</dbReference>
<keyword evidence="3" id="KW-1185">Reference proteome</keyword>
<protein>
    <submittedName>
        <fullName evidence="2">Uncharacterized protein</fullName>
    </submittedName>
</protein>
<feature type="transmembrane region" description="Helical" evidence="1">
    <location>
        <begin position="44"/>
        <end position="64"/>
    </location>
</feature>
<organism evidence="2 3">
    <name type="scientific">Paenibacillus bovis</name>
    <dbReference type="NCBI Taxonomy" id="1616788"/>
    <lineage>
        <taxon>Bacteria</taxon>
        <taxon>Bacillati</taxon>
        <taxon>Bacillota</taxon>
        <taxon>Bacilli</taxon>
        <taxon>Bacillales</taxon>
        <taxon>Paenibacillaceae</taxon>
        <taxon>Paenibacillus</taxon>
    </lineage>
</organism>
<dbReference type="AlphaFoldDB" id="A0A172ZCU4"/>
<dbReference type="Proteomes" id="UP000078148">
    <property type="component" value="Chromosome"/>
</dbReference>
<feature type="transmembrane region" description="Helical" evidence="1">
    <location>
        <begin position="97"/>
        <end position="124"/>
    </location>
</feature>
<reference evidence="2 3" key="2">
    <citation type="journal article" date="2016" name="Int. J. Syst. Evol. Microbiol.">
        <title>Paenibacillus bovis sp. nov., isolated from raw yak (Bos grunniens) milk.</title>
        <authorList>
            <person name="Gao C."/>
            <person name="Han J."/>
            <person name="Liu Z."/>
            <person name="Xu X."/>
            <person name="Hang F."/>
            <person name="Wu Z."/>
        </authorList>
    </citation>
    <scope>NUCLEOTIDE SEQUENCE [LARGE SCALE GENOMIC DNA]</scope>
    <source>
        <strain evidence="2 3">BD3526</strain>
    </source>
</reference>
<feature type="transmembrane region" description="Helical" evidence="1">
    <location>
        <begin position="5"/>
        <end position="24"/>
    </location>
</feature>
<keyword evidence="1" id="KW-0472">Membrane</keyword>
<reference evidence="3" key="1">
    <citation type="submission" date="2015-10" db="EMBL/GenBank/DDBJ databases">
        <title>Genome of Paenibacillus bovis sp. nov.</title>
        <authorList>
            <person name="Wu Z."/>
            <person name="Gao C."/>
            <person name="Liu Z."/>
            <person name="Zheng H."/>
        </authorList>
    </citation>
    <scope>NUCLEOTIDE SEQUENCE [LARGE SCALE GENOMIC DNA]</scope>
    <source>
        <strain evidence="3">BD3526</strain>
    </source>
</reference>
<accession>A0A172ZCU4</accession>
<evidence type="ECO:0000313" key="3">
    <source>
        <dbReference type="Proteomes" id="UP000078148"/>
    </source>
</evidence>
<keyword evidence="1" id="KW-1133">Transmembrane helix</keyword>
<gene>
    <name evidence="2" type="ORF">AR543_02320</name>
</gene>
<evidence type="ECO:0000313" key="2">
    <source>
        <dbReference type="EMBL" id="ANF94980.1"/>
    </source>
</evidence>
<sequence length="134" mass="15295">MIYYYYVFVLLSAAFSGYGIIQFWPASEQNNDFLLFNDISTAVLFLPSFWVIGFSLFAQLLMYYLTSKKNIYLAILLLYILNFTALFFIAGYNIHTFLGSIVLVTTSAVGLVHLGIAVLLYPLFRSKLHFAPFV</sequence>
<proteinExistence type="predicted"/>
<keyword evidence="1" id="KW-0812">Transmembrane</keyword>
<dbReference type="KEGG" id="pbv:AR543_02320"/>